<evidence type="ECO:0000256" key="7">
    <source>
        <dbReference type="ARBA" id="ARBA00023136"/>
    </source>
</evidence>
<comment type="similarity">
    <text evidence="2">Belongs to the major facilitator superfamily.</text>
</comment>
<dbReference type="PANTHER" id="PTHR43271:SF1">
    <property type="entry name" value="INNER MEMBRANE TRANSPORT PROTEIN YNFM"/>
    <property type="match status" value="1"/>
</dbReference>
<dbReference type="InterPro" id="IPR036259">
    <property type="entry name" value="MFS_trans_sf"/>
</dbReference>
<dbReference type="EMBL" id="CP158375">
    <property type="protein sequence ID" value="XDO97336.1"/>
    <property type="molecule type" value="Genomic_DNA"/>
</dbReference>
<dbReference type="InterPro" id="IPR020846">
    <property type="entry name" value="MFS_dom"/>
</dbReference>
<dbReference type="RefSeq" id="WP_369060490.1">
    <property type="nucleotide sequence ID" value="NZ_CP158375.1"/>
</dbReference>
<organism evidence="10">
    <name type="scientific">Caulobacter sp. 73W</name>
    <dbReference type="NCBI Taxonomy" id="3161137"/>
    <lineage>
        <taxon>Bacteria</taxon>
        <taxon>Pseudomonadati</taxon>
        <taxon>Pseudomonadota</taxon>
        <taxon>Alphaproteobacteria</taxon>
        <taxon>Caulobacterales</taxon>
        <taxon>Caulobacteraceae</taxon>
        <taxon>Caulobacter</taxon>
    </lineage>
</organism>
<keyword evidence="7 8" id="KW-0472">Membrane</keyword>
<feature type="transmembrane region" description="Helical" evidence="8">
    <location>
        <begin position="80"/>
        <end position="100"/>
    </location>
</feature>
<keyword evidence="4" id="KW-1003">Cell membrane</keyword>
<dbReference type="Gene3D" id="1.20.1250.20">
    <property type="entry name" value="MFS general substrate transporter like domains"/>
    <property type="match status" value="1"/>
</dbReference>
<keyword evidence="5 8" id="KW-0812">Transmembrane</keyword>
<keyword evidence="3" id="KW-0813">Transport</keyword>
<keyword evidence="6 8" id="KW-1133">Transmembrane helix</keyword>
<protein>
    <submittedName>
        <fullName evidence="10">MFS transporter</fullName>
    </submittedName>
</protein>
<feature type="transmembrane region" description="Helical" evidence="8">
    <location>
        <begin position="53"/>
        <end position="73"/>
    </location>
</feature>
<evidence type="ECO:0000256" key="3">
    <source>
        <dbReference type="ARBA" id="ARBA00022448"/>
    </source>
</evidence>
<evidence type="ECO:0000259" key="9">
    <source>
        <dbReference type="PROSITE" id="PS50850"/>
    </source>
</evidence>
<evidence type="ECO:0000256" key="8">
    <source>
        <dbReference type="SAM" id="Phobius"/>
    </source>
</evidence>
<feature type="transmembrane region" description="Helical" evidence="8">
    <location>
        <begin position="219"/>
        <end position="240"/>
    </location>
</feature>
<evidence type="ECO:0000256" key="5">
    <source>
        <dbReference type="ARBA" id="ARBA00022692"/>
    </source>
</evidence>
<evidence type="ECO:0000256" key="1">
    <source>
        <dbReference type="ARBA" id="ARBA00004651"/>
    </source>
</evidence>
<evidence type="ECO:0000256" key="6">
    <source>
        <dbReference type="ARBA" id="ARBA00022989"/>
    </source>
</evidence>
<feature type="transmembrane region" description="Helical" evidence="8">
    <location>
        <begin position="310"/>
        <end position="331"/>
    </location>
</feature>
<dbReference type="PROSITE" id="PS50850">
    <property type="entry name" value="MFS"/>
    <property type="match status" value="1"/>
</dbReference>
<dbReference type="SUPFAM" id="SSF103473">
    <property type="entry name" value="MFS general substrate transporter"/>
    <property type="match status" value="1"/>
</dbReference>
<dbReference type="PANTHER" id="PTHR43271">
    <property type="entry name" value="BLL2771 PROTEIN"/>
    <property type="match status" value="1"/>
</dbReference>
<dbReference type="AlphaFoldDB" id="A0AB39KU48"/>
<dbReference type="GO" id="GO:0005886">
    <property type="term" value="C:plasma membrane"/>
    <property type="evidence" value="ECO:0007669"/>
    <property type="project" value="UniProtKB-SubCell"/>
</dbReference>
<dbReference type="GO" id="GO:0022857">
    <property type="term" value="F:transmembrane transporter activity"/>
    <property type="evidence" value="ECO:0007669"/>
    <property type="project" value="InterPro"/>
</dbReference>
<accession>A0AB39KU48</accession>
<feature type="transmembrane region" description="Helical" evidence="8">
    <location>
        <begin position="106"/>
        <end position="128"/>
    </location>
</feature>
<evidence type="ECO:0000256" key="2">
    <source>
        <dbReference type="ARBA" id="ARBA00008335"/>
    </source>
</evidence>
<feature type="transmembrane region" description="Helical" evidence="8">
    <location>
        <begin position="343"/>
        <end position="361"/>
    </location>
</feature>
<evidence type="ECO:0000313" key="10">
    <source>
        <dbReference type="EMBL" id="XDO97336.1"/>
    </source>
</evidence>
<feature type="transmembrane region" description="Helical" evidence="8">
    <location>
        <begin position="168"/>
        <end position="190"/>
    </location>
</feature>
<feature type="transmembrane region" description="Helical" evidence="8">
    <location>
        <begin position="140"/>
        <end position="162"/>
    </location>
</feature>
<feature type="transmembrane region" description="Helical" evidence="8">
    <location>
        <begin position="12"/>
        <end position="33"/>
    </location>
</feature>
<evidence type="ECO:0000256" key="4">
    <source>
        <dbReference type="ARBA" id="ARBA00022475"/>
    </source>
</evidence>
<dbReference type="CDD" id="cd17324">
    <property type="entry name" value="MFS_NepI_like"/>
    <property type="match status" value="1"/>
</dbReference>
<proteinExistence type="inferred from homology"/>
<dbReference type="PROSITE" id="PS00216">
    <property type="entry name" value="SUGAR_TRANSPORT_1"/>
    <property type="match status" value="1"/>
</dbReference>
<sequence>MSEGFTRGSPEYRRVSIALFAAGFATFALLYCVQPLMPLFADGFGLNPADSSFALSLSTAALAVSLLAAGAIADRVGRKTLMTVSLFASAALTLIAALAPNWPSLLVARTLLGIALAGVPAIAMTYLAEEAKAEALGSIMGLYVGGTAVGGMSGRLLSGLLADFTGDWRMAVGGVGLAGLAAAVVFVKLLPPSRRFRARADLTVRQQVRDYAASLRTPGLPWLLVCGFCLMGGFVTLYNYVGFRLLGAPFHLSHAAVASIFLVYLAGVPASPLFGSLGGKLGRGLVLAAAAMLIAAGAALTLSANVALTVLGVALVTAGFFGGHALASGWVGRLAGPAKAQAASLYLLFYYLGSSIVGSSGGHVFSAIGWGGLVALVAGLAGLVLTAAWRLDVTERRL</sequence>
<feature type="transmembrane region" description="Helical" evidence="8">
    <location>
        <begin position="252"/>
        <end position="273"/>
    </location>
</feature>
<reference evidence="10" key="1">
    <citation type="submission" date="2024-06" db="EMBL/GenBank/DDBJ databases">
        <title>Caulobacter inopinatus, sp. nov.</title>
        <authorList>
            <person name="Donachie S.P."/>
        </authorList>
    </citation>
    <scope>NUCLEOTIDE SEQUENCE</scope>
    <source>
        <strain evidence="10">73W</strain>
    </source>
</reference>
<dbReference type="InterPro" id="IPR011701">
    <property type="entry name" value="MFS"/>
</dbReference>
<feature type="domain" description="Major facilitator superfamily (MFS) profile" evidence="9">
    <location>
        <begin position="11"/>
        <end position="396"/>
    </location>
</feature>
<dbReference type="Pfam" id="PF07690">
    <property type="entry name" value="MFS_1"/>
    <property type="match status" value="1"/>
</dbReference>
<name>A0AB39KU48_9CAUL</name>
<comment type="subcellular location">
    <subcellularLocation>
        <location evidence="1">Cell membrane</location>
        <topology evidence="1">Multi-pass membrane protein</topology>
    </subcellularLocation>
</comment>
<feature type="transmembrane region" description="Helical" evidence="8">
    <location>
        <begin position="367"/>
        <end position="389"/>
    </location>
</feature>
<gene>
    <name evidence="10" type="ORF">ABOZ73_02655</name>
</gene>
<dbReference type="InterPro" id="IPR005829">
    <property type="entry name" value="Sugar_transporter_CS"/>
</dbReference>
<feature type="transmembrane region" description="Helical" evidence="8">
    <location>
        <begin position="285"/>
        <end position="304"/>
    </location>
</feature>